<proteinExistence type="predicted"/>
<dbReference type="AlphaFoldDB" id="A0A0K1PJA1"/>
<dbReference type="KEGG" id="llu:AKJ09_00261"/>
<evidence type="ECO:0000256" key="1">
    <source>
        <dbReference type="SAM" id="SignalP"/>
    </source>
</evidence>
<dbReference type="PROSITE" id="PS51257">
    <property type="entry name" value="PROKAR_LIPOPROTEIN"/>
    <property type="match status" value="1"/>
</dbReference>
<evidence type="ECO:0000313" key="3">
    <source>
        <dbReference type="EMBL" id="AKU93597.1"/>
    </source>
</evidence>
<evidence type="ECO:0000259" key="2">
    <source>
        <dbReference type="Pfam" id="PF17517"/>
    </source>
</evidence>
<dbReference type="Pfam" id="PF17517">
    <property type="entry name" value="IgGFc_binding"/>
    <property type="match status" value="1"/>
</dbReference>
<feature type="chain" id="PRO_5005465564" description="IgGFc-binding protein N-terminal domain-containing protein" evidence="1">
    <location>
        <begin position="28"/>
        <end position="612"/>
    </location>
</feature>
<protein>
    <recommendedName>
        <fullName evidence="2">IgGFc-binding protein N-terminal domain-containing protein</fullName>
    </recommendedName>
</protein>
<dbReference type="Proteomes" id="UP000064967">
    <property type="component" value="Chromosome"/>
</dbReference>
<evidence type="ECO:0000313" key="4">
    <source>
        <dbReference type="Proteomes" id="UP000064967"/>
    </source>
</evidence>
<dbReference type="PANTHER" id="PTHR46534:SF1">
    <property type="entry name" value="IGGFC-BINDING PROTEIN N-TERMINAL DOMAIN-CONTAINING PROTEIN"/>
    <property type="match status" value="1"/>
</dbReference>
<keyword evidence="1" id="KW-0732">Signal</keyword>
<organism evidence="3 4">
    <name type="scientific">Labilithrix luteola</name>
    <dbReference type="NCBI Taxonomy" id="1391654"/>
    <lineage>
        <taxon>Bacteria</taxon>
        <taxon>Pseudomonadati</taxon>
        <taxon>Myxococcota</taxon>
        <taxon>Polyangia</taxon>
        <taxon>Polyangiales</taxon>
        <taxon>Labilitrichaceae</taxon>
        <taxon>Labilithrix</taxon>
    </lineage>
</organism>
<accession>A0A0K1PJA1</accession>
<feature type="domain" description="IgGFc-binding protein N-terminal" evidence="2">
    <location>
        <begin position="258"/>
        <end position="586"/>
    </location>
</feature>
<feature type="signal peptide" evidence="1">
    <location>
        <begin position="1"/>
        <end position="27"/>
    </location>
</feature>
<dbReference type="PANTHER" id="PTHR46534">
    <property type="entry name" value="IGGFC_BINDING DOMAIN-CONTAINING PROTEIN"/>
    <property type="match status" value="1"/>
</dbReference>
<keyword evidence="4" id="KW-1185">Reference proteome</keyword>
<sequence>MFSEMRSMRRGIFTLSSVLLGCASLMAAVPACSSSSNGFGVDTSTPGFVDPDGGDVDVSSPVGNCPGNHCSRDLKQVLTGCEGQEQVIKQCGDNEACGDAACLPACEAAKLSKGSLGCDFWTIPPEDYEWNMGQCFAAMIANTWSLPINVTAELGTETIDLSQSIYTATKAGPKVTYTKLEGPLPPGEVGLVFLSQSTVMPPSPTKFVKCPFGVTPAVNVDPMKHGTTITQAFHLKTDAPVSAYSIFPYGGAESYTPTATLLLPSSSWGTNYLAINTSRVMIQGGQAPFGMRTLQIVANEDETEVKMRPGIDITGSPTVAPAPKNSVGTWTLSKGQVLQFSQTAELTGSPIETNKPVGVFGGSEQTYIPSNFQAADMTQQQIAPISAWGSEYALVPYRPRIEIANAREKVPFTLVGAADGTTLTYDPARPYGAPETLQAGQSVTFLTDQIVSVRSQGSDHPFHAAVYMTGSTFVSTAVATFGDPDFVTMVPSDQYLDHYVFFADFTYRETSITVVRRKTASGFAPVNLDCAGELSDWQPLGNDGKYEFAWVRLVSGHLPQTFPGGSCNDGRHEIRSDGPFSITVWGIDKDASYGYPGGAGLRPITIVKAPVN</sequence>
<dbReference type="EMBL" id="CP012333">
    <property type="protein sequence ID" value="AKU93597.1"/>
    <property type="molecule type" value="Genomic_DNA"/>
</dbReference>
<name>A0A0K1PJA1_9BACT</name>
<dbReference type="InterPro" id="IPR035234">
    <property type="entry name" value="IgGFc-bd_N"/>
</dbReference>
<gene>
    <name evidence="3" type="ORF">AKJ09_00261</name>
</gene>
<reference evidence="3 4" key="1">
    <citation type="submission" date="2015-08" db="EMBL/GenBank/DDBJ databases">
        <authorList>
            <person name="Babu N.S."/>
            <person name="Beckwith C.J."/>
            <person name="Beseler K.G."/>
            <person name="Brison A."/>
            <person name="Carone J.V."/>
            <person name="Caskin T.P."/>
            <person name="Diamond M."/>
            <person name="Durham M.E."/>
            <person name="Foxe J.M."/>
            <person name="Go M."/>
            <person name="Henderson B.A."/>
            <person name="Jones I.B."/>
            <person name="McGettigan J.A."/>
            <person name="Micheletti S.J."/>
            <person name="Nasrallah M.E."/>
            <person name="Ortiz D."/>
            <person name="Piller C.R."/>
            <person name="Privatt S.R."/>
            <person name="Schneider S.L."/>
            <person name="Sharp S."/>
            <person name="Smith T.C."/>
            <person name="Stanton J.D."/>
            <person name="Ullery H.E."/>
            <person name="Wilson R.J."/>
            <person name="Serrano M.G."/>
            <person name="Buck G."/>
            <person name="Lee V."/>
            <person name="Wang Y."/>
            <person name="Carvalho R."/>
            <person name="Voegtly L."/>
            <person name="Shi R."/>
            <person name="Duckworth R."/>
            <person name="Johnson A."/>
            <person name="Loviza R."/>
            <person name="Walstead R."/>
            <person name="Shah Z."/>
            <person name="Kiflezghi M."/>
            <person name="Wade K."/>
            <person name="Ball S.L."/>
            <person name="Bradley K.W."/>
            <person name="Asai D.J."/>
            <person name="Bowman C.A."/>
            <person name="Russell D.A."/>
            <person name="Pope W.H."/>
            <person name="Jacobs-Sera D."/>
            <person name="Hendrix R.W."/>
            <person name="Hatfull G.F."/>
        </authorList>
    </citation>
    <scope>NUCLEOTIDE SEQUENCE [LARGE SCALE GENOMIC DNA]</scope>
    <source>
        <strain evidence="3 4">DSM 27648</strain>
    </source>
</reference>
<dbReference type="STRING" id="1391654.AKJ09_00261"/>